<feature type="binding site" evidence="3">
    <location>
        <position position="77"/>
    </location>
    <ligand>
        <name>Cu cation</name>
        <dbReference type="ChEBI" id="CHEBI:23378"/>
    </ligand>
</feature>
<dbReference type="Proteomes" id="UP000243197">
    <property type="component" value="Chromosome"/>
</dbReference>
<dbReference type="PANTHER" id="PTHR12151:SF25">
    <property type="entry name" value="LINALOOL DEHYDRATASE_ISOMERASE DOMAIN-CONTAINING PROTEIN"/>
    <property type="match status" value="1"/>
</dbReference>
<evidence type="ECO:0000256" key="4">
    <source>
        <dbReference type="PIRSR" id="PIRSR603782-2"/>
    </source>
</evidence>
<dbReference type="InterPro" id="IPR013766">
    <property type="entry name" value="Thioredoxin_domain"/>
</dbReference>
<gene>
    <name evidence="7" type="ORF">JBKA6_0606</name>
</gene>
<feature type="domain" description="Thioredoxin" evidence="6">
    <location>
        <begin position="35"/>
        <end position="207"/>
    </location>
</feature>
<dbReference type="SUPFAM" id="SSF52833">
    <property type="entry name" value="Thioredoxin-like"/>
    <property type="match status" value="1"/>
</dbReference>
<keyword evidence="3" id="KW-0479">Metal-binding</keyword>
<dbReference type="Pfam" id="PF02630">
    <property type="entry name" value="SCO1-SenC"/>
    <property type="match status" value="1"/>
</dbReference>
<evidence type="ECO:0000313" key="7">
    <source>
        <dbReference type="EMBL" id="BAV94619.1"/>
    </source>
</evidence>
<dbReference type="InterPro" id="IPR036249">
    <property type="entry name" value="Thioredoxin-like_sf"/>
</dbReference>
<sequence>MKKLRFGLVIIILISLIWVIKELFIRRGKENSDMVVISDSSPSFSFLNQSGELVSSEDYKGKVYVVEFFFTSCPDICEKMNNNMLFVQNSFFGNADFRIVSFTVDPENDTEQVLREYGEKLGANTKIWNFLRGEKQDIYNLAQEFFISANEDKDSPGGFFHDGNFILIDKRGRIRSRFEDGNPKAVYSGTDKKDIYKLIDDIKVLLND</sequence>
<keyword evidence="5" id="KW-0472">Membrane</keyword>
<evidence type="ECO:0000256" key="3">
    <source>
        <dbReference type="PIRSR" id="PIRSR603782-1"/>
    </source>
</evidence>
<organism evidence="7 8">
    <name type="scientific">Ichthyobacterium seriolicida</name>
    <dbReference type="NCBI Taxonomy" id="242600"/>
    <lineage>
        <taxon>Bacteria</taxon>
        <taxon>Pseudomonadati</taxon>
        <taxon>Bacteroidota</taxon>
        <taxon>Flavobacteriia</taxon>
        <taxon>Flavobacteriales</taxon>
        <taxon>Ichthyobacteriaceae</taxon>
        <taxon>Ichthyobacterium</taxon>
    </lineage>
</organism>
<feature type="binding site" evidence="3">
    <location>
        <position position="161"/>
    </location>
    <ligand>
        <name>Cu cation</name>
        <dbReference type="ChEBI" id="CHEBI:23378"/>
    </ligand>
</feature>
<dbReference type="InterPro" id="IPR003782">
    <property type="entry name" value="SCO1/SenC"/>
</dbReference>
<evidence type="ECO:0000256" key="5">
    <source>
        <dbReference type="SAM" id="Phobius"/>
    </source>
</evidence>
<proteinExistence type="inferred from homology"/>
<dbReference type="CDD" id="cd02968">
    <property type="entry name" value="SCO"/>
    <property type="match status" value="1"/>
</dbReference>
<keyword evidence="2 3" id="KW-0186">Copper</keyword>
<dbReference type="RefSeq" id="WP_096685759.1">
    <property type="nucleotide sequence ID" value="NZ_AP014564.1"/>
</dbReference>
<dbReference type="PROSITE" id="PS51352">
    <property type="entry name" value="THIOREDOXIN_2"/>
    <property type="match status" value="1"/>
</dbReference>
<feature type="transmembrane region" description="Helical" evidence="5">
    <location>
        <begin position="6"/>
        <end position="24"/>
    </location>
</feature>
<evidence type="ECO:0000259" key="6">
    <source>
        <dbReference type="PROSITE" id="PS51352"/>
    </source>
</evidence>
<dbReference type="EMBL" id="AP014564">
    <property type="protein sequence ID" value="BAV94619.1"/>
    <property type="molecule type" value="Genomic_DNA"/>
</dbReference>
<evidence type="ECO:0000313" key="8">
    <source>
        <dbReference type="Proteomes" id="UP000243197"/>
    </source>
</evidence>
<dbReference type="KEGG" id="ise:JBKA6_0606"/>
<dbReference type="AlphaFoldDB" id="A0A1J1E9N4"/>
<protein>
    <submittedName>
        <fullName evidence="7">Photosynthetic protein synthase II</fullName>
    </submittedName>
</protein>
<feature type="disulfide bond" description="Redox-active" evidence="4">
    <location>
        <begin position="73"/>
        <end position="77"/>
    </location>
</feature>
<comment type="similarity">
    <text evidence="1">Belongs to the SCO1/2 family.</text>
</comment>
<keyword evidence="5" id="KW-1133">Transmembrane helix</keyword>
<dbReference type="Gene3D" id="3.40.30.10">
    <property type="entry name" value="Glutaredoxin"/>
    <property type="match status" value="1"/>
</dbReference>
<evidence type="ECO:0000256" key="2">
    <source>
        <dbReference type="ARBA" id="ARBA00023008"/>
    </source>
</evidence>
<reference evidence="7 8" key="1">
    <citation type="submission" date="2014-03" db="EMBL/GenBank/DDBJ databases">
        <title>complete genome sequence of Flavobacteriaceae bacterium JBKA-6.</title>
        <authorList>
            <person name="Takano T."/>
            <person name="Nakamura Y."/>
            <person name="Takuma S."/>
            <person name="Yasuike M."/>
            <person name="Matsuyama T."/>
            <person name="Sakai T."/>
            <person name="Fujiwara A."/>
            <person name="Kimoto K."/>
            <person name="Fukuda Y."/>
            <person name="Kondo H."/>
            <person name="Hirono I."/>
            <person name="Nakayasu C."/>
        </authorList>
    </citation>
    <scope>NUCLEOTIDE SEQUENCE [LARGE SCALE GENOMIC DNA]</scope>
    <source>
        <strain evidence="7 8">JBKA-6</strain>
    </source>
</reference>
<name>A0A1J1E9N4_9FLAO</name>
<feature type="binding site" evidence="3">
    <location>
        <position position="73"/>
    </location>
    <ligand>
        <name>Cu cation</name>
        <dbReference type="ChEBI" id="CHEBI:23378"/>
    </ligand>
</feature>
<accession>A0A1J1E9N4</accession>
<dbReference type="OrthoDB" id="9811998at2"/>
<evidence type="ECO:0000256" key="1">
    <source>
        <dbReference type="ARBA" id="ARBA00010996"/>
    </source>
</evidence>
<keyword evidence="5" id="KW-0812">Transmembrane</keyword>
<dbReference type="GO" id="GO:0046872">
    <property type="term" value="F:metal ion binding"/>
    <property type="evidence" value="ECO:0007669"/>
    <property type="project" value="UniProtKB-KW"/>
</dbReference>
<keyword evidence="4" id="KW-1015">Disulfide bond</keyword>
<keyword evidence="8" id="KW-1185">Reference proteome</keyword>
<dbReference type="PANTHER" id="PTHR12151">
    <property type="entry name" value="ELECTRON TRANSPORT PROTIN SCO1/SENC FAMILY MEMBER"/>
    <property type="match status" value="1"/>
</dbReference>